<evidence type="ECO:0000313" key="2">
    <source>
        <dbReference type="EMBL" id="MBB5435366.1"/>
    </source>
</evidence>
<proteinExistence type="predicted"/>
<protein>
    <submittedName>
        <fullName evidence="2">Uncharacterized protein (DUF2236 family)</fullName>
    </submittedName>
</protein>
<name>A0A7W8QTK3_9ACTN</name>
<dbReference type="EMBL" id="JACHDB010000002">
    <property type="protein sequence ID" value="MBB5435366.1"/>
    <property type="molecule type" value="Genomic_DNA"/>
</dbReference>
<reference evidence="2 3" key="1">
    <citation type="submission" date="2020-08" db="EMBL/GenBank/DDBJ databases">
        <title>Sequencing the genomes of 1000 actinobacteria strains.</title>
        <authorList>
            <person name="Klenk H.-P."/>
        </authorList>
    </citation>
    <scope>NUCLEOTIDE SEQUENCE [LARGE SCALE GENOMIC DNA]</scope>
    <source>
        <strain evidence="2 3">DSM 44551</strain>
    </source>
</reference>
<dbReference type="GO" id="GO:0016491">
    <property type="term" value="F:oxidoreductase activity"/>
    <property type="evidence" value="ECO:0007669"/>
    <property type="project" value="InterPro"/>
</dbReference>
<accession>A0A7W8QTK3</accession>
<dbReference type="InterPro" id="IPR018713">
    <property type="entry name" value="MPAB/Lcp_cat_dom"/>
</dbReference>
<evidence type="ECO:0000313" key="3">
    <source>
        <dbReference type="Proteomes" id="UP000572635"/>
    </source>
</evidence>
<sequence>MEAGADDDRSELRRISGEAAVLGGAAYAILMQVSHPGVGQGVADHSDFAQRPLDRLRATLTFVYTMAVGTPEEVDRVSRAVRAAHARVRGPGYDARDPELQVWVAATLYEGGLRLYETALGPLPPERREAAYRQAAVYATALGCPADRWPATRADFERYWTGAVAALRPGEAARGIARDLFHPRNPLLVPPVRVQRFLAAGLLPAHVRDGLGLPWGPRSQRRFDRLVAVVRAVYPRLPRRVRTAPMALCMWDMRRRAARGPRPRRRTPHRPAA</sequence>
<dbReference type="Proteomes" id="UP000572635">
    <property type="component" value="Unassembled WGS sequence"/>
</dbReference>
<dbReference type="Pfam" id="PF09995">
    <property type="entry name" value="MPAB_Lcp_cat"/>
    <property type="match status" value="1"/>
</dbReference>
<organism evidence="2 3">
    <name type="scientific">Nocardiopsis composta</name>
    <dbReference type="NCBI Taxonomy" id="157465"/>
    <lineage>
        <taxon>Bacteria</taxon>
        <taxon>Bacillati</taxon>
        <taxon>Actinomycetota</taxon>
        <taxon>Actinomycetes</taxon>
        <taxon>Streptosporangiales</taxon>
        <taxon>Nocardiopsidaceae</taxon>
        <taxon>Nocardiopsis</taxon>
    </lineage>
</organism>
<keyword evidence="3" id="KW-1185">Reference proteome</keyword>
<gene>
    <name evidence="2" type="ORF">HDA36_005514</name>
</gene>
<dbReference type="RefSeq" id="WP_184398111.1">
    <property type="nucleotide sequence ID" value="NZ_BAAAJD010000131.1"/>
</dbReference>
<feature type="domain" description="ER-bound oxygenase mpaB/mpaB'/Rubber oxygenase catalytic" evidence="1">
    <location>
        <begin position="15"/>
        <end position="232"/>
    </location>
</feature>
<evidence type="ECO:0000259" key="1">
    <source>
        <dbReference type="Pfam" id="PF09995"/>
    </source>
</evidence>
<dbReference type="PANTHER" id="PTHR36151:SF3">
    <property type="entry name" value="ER-BOUND OXYGENASE MPAB_MPAB'_RUBBER OXYGENASE CATALYTIC DOMAIN-CONTAINING PROTEIN"/>
    <property type="match status" value="1"/>
</dbReference>
<comment type="caution">
    <text evidence="2">The sequence shown here is derived from an EMBL/GenBank/DDBJ whole genome shotgun (WGS) entry which is preliminary data.</text>
</comment>
<dbReference type="PANTHER" id="PTHR36151">
    <property type="entry name" value="BLR2777 PROTEIN"/>
    <property type="match status" value="1"/>
</dbReference>
<dbReference type="AlphaFoldDB" id="A0A7W8QTK3"/>